<name>A0A4R6HBH0_9BACT</name>
<organism evidence="2 3">
    <name type="scientific">Sunxiuqinia elliptica</name>
    <dbReference type="NCBI Taxonomy" id="655355"/>
    <lineage>
        <taxon>Bacteria</taxon>
        <taxon>Pseudomonadati</taxon>
        <taxon>Bacteroidota</taxon>
        <taxon>Bacteroidia</taxon>
        <taxon>Marinilabiliales</taxon>
        <taxon>Prolixibacteraceae</taxon>
        <taxon>Sunxiuqinia</taxon>
    </lineage>
</organism>
<dbReference type="OrthoDB" id="9799096at2"/>
<accession>A0A4R6HBH0</accession>
<sequence length="144" mass="16588">MTILFICRGGRSCKSIMAKEILQAMDPKLAVTATGLEPLTEVLPLAQQAMEEVKLNLHQDNFTPLAEASQKSYTFLITLSENTREAYRQLSLHYEHKLHLSFSNPEQPKHSFASPIEAYRHLRDDIYSELFYFYQHILTKKAAE</sequence>
<dbReference type="Gene3D" id="3.40.50.2300">
    <property type="match status" value="1"/>
</dbReference>
<dbReference type="RefSeq" id="WP_133463815.1">
    <property type="nucleotide sequence ID" value="NZ_SNWI01000001.1"/>
</dbReference>
<evidence type="ECO:0000259" key="1">
    <source>
        <dbReference type="SMART" id="SM00226"/>
    </source>
</evidence>
<evidence type="ECO:0000313" key="2">
    <source>
        <dbReference type="EMBL" id="TDO05742.1"/>
    </source>
</evidence>
<comment type="caution">
    <text evidence="2">The sequence shown here is derived from an EMBL/GenBank/DDBJ whole genome shotgun (WGS) entry which is preliminary data.</text>
</comment>
<dbReference type="SUPFAM" id="SSF52788">
    <property type="entry name" value="Phosphotyrosine protein phosphatases I"/>
    <property type="match status" value="1"/>
</dbReference>
<evidence type="ECO:0000313" key="3">
    <source>
        <dbReference type="Proteomes" id="UP000294848"/>
    </source>
</evidence>
<protein>
    <submittedName>
        <fullName evidence="2">Protein-tyrosine-phosphatase</fullName>
    </submittedName>
</protein>
<feature type="domain" description="Phosphotyrosine protein phosphatase I" evidence="1">
    <location>
        <begin position="1"/>
        <end position="136"/>
    </location>
</feature>
<dbReference type="Pfam" id="PF01451">
    <property type="entry name" value="LMWPc"/>
    <property type="match status" value="1"/>
</dbReference>
<dbReference type="InterPro" id="IPR023485">
    <property type="entry name" value="Ptyr_pPase"/>
</dbReference>
<dbReference type="AlphaFoldDB" id="A0A4R6HBH0"/>
<dbReference type="EMBL" id="SNWI01000001">
    <property type="protein sequence ID" value="TDO05742.1"/>
    <property type="molecule type" value="Genomic_DNA"/>
</dbReference>
<reference evidence="2 3" key="1">
    <citation type="submission" date="2019-03" db="EMBL/GenBank/DDBJ databases">
        <title>Freshwater and sediment microbial communities from various areas in North America, analyzing microbe dynamics in response to fracking.</title>
        <authorList>
            <person name="Lamendella R."/>
        </authorList>
    </citation>
    <scope>NUCLEOTIDE SEQUENCE [LARGE SCALE GENOMIC DNA]</scope>
    <source>
        <strain evidence="2 3">114D</strain>
    </source>
</reference>
<dbReference type="InterPro" id="IPR036196">
    <property type="entry name" value="Ptyr_pPase_sf"/>
</dbReference>
<dbReference type="SMART" id="SM00226">
    <property type="entry name" value="LMWPc"/>
    <property type="match status" value="1"/>
</dbReference>
<dbReference type="Proteomes" id="UP000294848">
    <property type="component" value="Unassembled WGS sequence"/>
</dbReference>
<proteinExistence type="predicted"/>
<gene>
    <name evidence="2" type="ORF">DET52_1011110</name>
</gene>